<proteinExistence type="predicted"/>
<dbReference type="OrthoDB" id="1523883at2759"/>
<dbReference type="PANTHER" id="PTHR31009">
    <property type="entry name" value="S-ADENOSYL-L-METHIONINE:CARBOXYL METHYLTRANSFERASE FAMILY PROTEIN"/>
    <property type="match status" value="1"/>
</dbReference>
<dbReference type="Proteomes" id="UP000483672">
    <property type="component" value="Unassembled WGS sequence"/>
</dbReference>
<name>A0A6G1MIA1_ORBOL</name>
<comment type="caution">
    <text evidence="1">The sequence shown here is derived from an EMBL/GenBank/DDBJ whole genome shotgun (WGS) entry which is preliminary data.</text>
</comment>
<sequence>MTKEKTLPQPANTLAMAGDNTYNENSGQQYLAMEACLPLFESLSFDTLSYKVAYCLGNTSTIQFLNLWLLTPIIYKFLGANATFVDYGCSQGAASMAVMQRLVSQLPSNSTATLVFNDLPSNDFNSLIKLLPSIKAFDSTKIIYPCIIPNSFYNPIMPQSTVDVAFALSSIHWLRQVPPPKSTSESLEDFLRKRDSRNSAASHKDLIEFLNLRGREIKSGGKLIVASPSPCADNEDGRVTGNERLRCALFNAMESLIAVGKLPPNATAGIYPPNHIHTEQSFRAAINETKRVWKIEKVYSQVIPHPAYQTMLESQKGLRDTELHKAFERAYANTVVDWILAVFKPFMKSWWIKEGLNEEACEQVFQECSSLAKIEFVKNAGAQLPVAQDFIFVRLNRY</sequence>
<dbReference type="AlphaFoldDB" id="A0A6G1MIA1"/>
<reference evidence="1 3" key="1">
    <citation type="submission" date="2019-06" db="EMBL/GenBank/DDBJ databases">
        <authorList>
            <person name="Palmer J.M."/>
        </authorList>
    </citation>
    <scope>NUCLEOTIDE SEQUENCE</scope>
    <source>
        <strain evidence="2 3">TWF191</strain>
        <strain evidence="1">TWF679</strain>
    </source>
</reference>
<dbReference type="InterPro" id="IPR005299">
    <property type="entry name" value="MeTrfase_7"/>
</dbReference>
<protein>
    <recommendedName>
        <fullName evidence="5">Methyltransferase type 11 domain-containing protein</fullName>
    </recommendedName>
</protein>
<evidence type="ECO:0000313" key="2">
    <source>
        <dbReference type="EMBL" id="KAF3231524.1"/>
    </source>
</evidence>
<dbReference type="GO" id="GO:0008168">
    <property type="term" value="F:methyltransferase activity"/>
    <property type="evidence" value="ECO:0007669"/>
    <property type="project" value="InterPro"/>
</dbReference>
<dbReference type="Gene3D" id="3.40.50.150">
    <property type="entry name" value="Vaccinia Virus protein VP39"/>
    <property type="match status" value="1"/>
</dbReference>
<evidence type="ECO:0000313" key="4">
    <source>
        <dbReference type="Proteomes" id="UP000614610"/>
    </source>
</evidence>
<accession>A0A6G1MIA1</accession>
<dbReference type="Proteomes" id="UP000614610">
    <property type="component" value="Unassembled WGS sequence"/>
</dbReference>
<dbReference type="EMBL" id="WIPF01000003">
    <property type="protein sequence ID" value="KAF3231524.1"/>
    <property type="molecule type" value="Genomic_DNA"/>
</dbReference>
<organism evidence="1 4">
    <name type="scientific">Orbilia oligospora</name>
    <name type="common">Nematode-trapping fungus</name>
    <name type="synonym">Arthrobotrys oligospora</name>
    <dbReference type="NCBI Taxonomy" id="2813651"/>
    <lineage>
        <taxon>Eukaryota</taxon>
        <taxon>Fungi</taxon>
        <taxon>Dikarya</taxon>
        <taxon>Ascomycota</taxon>
        <taxon>Pezizomycotina</taxon>
        <taxon>Orbiliomycetes</taxon>
        <taxon>Orbiliales</taxon>
        <taxon>Orbiliaceae</taxon>
        <taxon>Orbilia</taxon>
    </lineage>
</organism>
<dbReference type="Pfam" id="PF03492">
    <property type="entry name" value="Methyltransf_7"/>
    <property type="match status" value="1"/>
</dbReference>
<evidence type="ECO:0000313" key="1">
    <source>
        <dbReference type="EMBL" id="KAF3208226.1"/>
    </source>
</evidence>
<gene>
    <name evidence="2" type="ORF">TWF191_005593</name>
    <name evidence="1" type="ORF">TWF679_007866</name>
</gene>
<dbReference type="SUPFAM" id="SSF53335">
    <property type="entry name" value="S-adenosyl-L-methionine-dependent methyltransferases"/>
    <property type="match status" value="1"/>
</dbReference>
<evidence type="ECO:0000313" key="3">
    <source>
        <dbReference type="Proteomes" id="UP000483672"/>
    </source>
</evidence>
<evidence type="ECO:0008006" key="5">
    <source>
        <dbReference type="Google" id="ProtNLM"/>
    </source>
</evidence>
<dbReference type="EMBL" id="WIWT01000048">
    <property type="protein sequence ID" value="KAF3208226.1"/>
    <property type="molecule type" value="Genomic_DNA"/>
</dbReference>
<dbReference type="InterPro" id="IPR029063">
    <property type="entry name" value="SAM-dependent_MTases_sf"/>
</dbReference>